<sequence>MIKTFGDKYTKMLFERKRVLKKLSIMKNKKLPPIHPGEMLREEFLVPLKMKPEELAEKINVPTKIIKDICQEKKNYERECLEDILESQEKQIKKEIRPLPTSLKINGRPRNHL</sequence>
<proteinExistence type="predicted"/>
<keyword evidence="2" id="KW-1185">Reference proteome</keyword>
<accession>A0ACA9LQR1</accession>
<protein>
    <submittedName>
        <fullName evidence="1">8324_t:CDS:1</fullName>
    </submittedName>
</protein>
<evidence type="ECO:0000313" key="1">
    <source>
        <dbReference type="EMBL" id="CAG8544700.1"/>
    </source>
</evidence>
<comment type="caution">
    <text evidence="1">The sequence shown here is derived from an EMBL/GenBank/DDBJ whole genome shotgun (WGS) entry which is preliminary data.</text>
</comment>
<evidence type="ECO:0000313" key="2">
    <source>
        <dbReference type="Proteomes" id="UP000789366"/>
    </source>
</evidence>
<organism evidence="1 2">
    <name type="scientific">Cetraspora pellucida</name>
    <dbReference type="NCBI Taxonomy" id="1433469"/>
    <lineage>
        <taxon>Eukaryota</taxon>
        <taxon>Fungi</taxon>
        <taxon>Fungi incertae sedis</taxon>
        <taxon>Mucoromycota</taxon>
        <taxon>Glomeromycotina</taxon>
        <taxon>Glomeromycetes</taxon>
        <taxon>Diversisporales</taxon>
        <taxon>Gigasporaceae</taxon>
        <taxon>Cetraspora</taxon>
    </lineage>
</organism>
<gene>
    <name evidence="1" type="ORF">SPELUC_LOCUS4954</name>
</gene>
<reference evidence="1" key="1">
    <citation type="submission" date="2021-06" db="EMBL/GenBank/DDBJ databases">
        <authorList>
            <person name="Kallberg Y."/>
            <person name="Tangrot J."/>
            <person name="Rosling A."/>
        </authorList>
    </citation>
    <scope>NUCLEOTIDE SEQUENCE</scope>
    <source>
        <strain evidence="1">28 12/20/2015</strain>
    </source>
</reference>
<name>A0ACA9LQR1_9GLOM</name>
<dbReference type="EMBL" id="CAJVPW010004736">
    <property type="protein sequence ID" value="CAG8544700.1"/>
    <property type="molecule type" value="Genomic_DNA"/>
</dbReference>
<dbReference type="Proteomes" id="UP000789366">
    <property type="component" value="Unassembled WGS sequence"/>
</dbReference>